<dbReference type="EMBL" id="JAADJZ010000022">
    <property type="protein sequence ID" value="KAF2867605.1"/>
    <property type="molecule type" value="Genomic_DNA"/>
</dbReference>
<accession>A0A7C8MI07</accession>
<feature type="compositionally biased region" description="Polar residues" evidence="1">
    <location>
        <begin position="96"/>
        <end position="110"/>
    </location>
</feature>
<protein>
    <submittedName>
        <fullName evidence="2">Uncharacterized protein</fullName>
    </submittedName>
</protein>
<dbReference type="OrthoDB" id="4158609at2759"/>
<sequence>MPSPFHQKYSSQNHKWQGDNTVPVMADEPKQQSQRRPSDTSVDSDSQLSPTERRRSSVGNRFANLHALKRPTDEDSTNRRASWQDSYAKPGILGTFWNNYTRGPSINQQKEPIKETRNTSTLSR</sequence>
<keyword evidence="3" id="KW-1185">Reference proteome</keyword>
<proteinExistence type="predicted"/>
<dbReference type="AlphaFoldDB" id="A0A7C8MI07"/>
<evidence type="ECO:0000256" key="1">
    <source>
        <dbReference type="SAM" id="MobiDB-lite"/>
    </source>
</evidence>
<reference evidence="2 3" key="1">
    <citation type="submission" date="2020-01" db="EMBL/GenBank/DDBJ databases">
        <authorList>
            <consortium name="DOE Joint Genome Institute"/>
            <person name="Haridas S."/>
            <person name="Albert R."/>
            <person name="Binder M."/>
            <person name="Bloem J."/>
            <person name="Labutti K."/>
            <person name="Salamov A."/>
            <person name="Andreopoulos B."/>
            <person name="Baker S.E."/>
            <person name="Barry K."/>
            <person name="Bills G."/>
            <person name="Bluhm B.H."/>
            <person name="Cannon C."/>
            <person name="Castanera R."/>
            <person name="Culley D.E."/>
            <person name="Daum C."/>
            <person name="Ezra D."/>
            <person name="Gonzalez J.B."/>
            <person name="Henrissat B."/>
            <person name="Kuo A."/>
            <person name="Liang C."/>
            <person name="Lipzen A."/>
            <person name="Lutzoni F."/>
            <person name="Magnuson J."/>
            <person name="Mondo S."/>
            <person name="Nolan M."/>
            <person name="Ohm R."/>
            <person name="Pangilinan J."/>
            <person name="Park H.-J.H."/>
            <person name="Ramirez L."/>
            <person name="Alfaro M."/>
            <person name="Sun H."/>
            <person name="Tritt A."/>
            <person name="Yoshinaga Y."/>
            <person name="Zwiers L.-H.L."/>
            <person name="Turgeon B.G."/>
            <person name="Goodwin S.B."/>
            <person name="Spatafora J.W."/>
            <person name="Crous P.W."/>
            <person name="Grigoriev I.V."/>
        </authorList>
    </citation>
    <scope>NUCLEOTIDE SEQUENCE [LARGE SCALE GENOMIC DNA]</scope>
    <source>
        <strain evidence="2 3">CBS 611.86</strain>
    </source>
</reference>
<name>A0A7C8MI07_9PLEO</name>
<evidence type="ECO:0000313" key="2">
    <source>
        <dbReference type="EMBL" id="KAF2867605.1"/>
    </source>
</evidence>
<gene>
    <name evidence="2" type="ORF">BDV95DRAFT_610522</name>
</gene>
<feature type="compositionally biased region" description="Polar residues" evidence="1">
    <location>
        <begin position="31"/>
        <end position="50"/>
    </location>
</feature>
<comment type="caution">
    <text evidence="2">The sequence shown here is derived from an EMBL/GenBank/DDBJ whole genome shotgun (WGS) entry which is preliminary data.</text>
</comment>
<feature type="region of interest" description="Disordered" evidence="1">
    <location>
        <begin position="1"/>
        <end position="124"/>
    </location>
</feature>
<evidence type="ECO:0000313" key="3">
    <source>
        <dbReference type="Proteomes" id="UP000481861"/>
    </source>
</evidence>
<feature type="compositionally biased region" description="Polar residues" evidence="1">
    <location>
        <begin position="8"/>
        <end position="20"/>
    </location>
</feature>
<dbReference type="Proteomes" id="UP000481861">
    <property type="component" value="Unassembled WGS sequence"/>
</dbReference>
<organism evidence="2 3">
    <name type="scientific">Massariosphaeria phaeospora</name>
    <dbReference type="NCBI Taxonomy" id="100035"/>
    <lineage>
        <taxon>Eukaryota</taxon>
        <taxon>Fungi</taxon>
        <taxon>Dikarya</taxon>
        <taxon>Ascomycota</taxon>
        <taxon>Pezizomycotina</taxon>
        <taxon>Dothideomycetes</taxon>
        <taxon>Pleosporomycetidae</taxon>
        <taxon>Pleosporales</taxon>
        <taxon>Pleosporales incertae sedis</taxon>
        <taxon>Massariosphaeria</taxon>
    </lineage>
</organism>